<dbReference type="AlphaFoldDB" id="A0A9P8Q8L1"/>
<proteinExistence type="predicted"/>
<reference evidence="1" key="2">
    <citation type="submission" date="2021-01" db="EMBL/GenBank/DDBJ databases">
        <authorList>
            <person name="Schikora-Tamarit M.A."/>
        </authorList>
    </citation>
    <scope>NUCLEOTIDE SEQUENCE</scope>
    <source>
        <strain evidence="1">CBS2887</strain>
    </source>
</reference>
<accession>A0A9P8Q8L1</accession>
<dbReference type="Proteomes" id="UP000774326">
    <property type="component" value="Unassembled WGS sequence"/>
</dbReference>
<organism evidence="1 2">
    <name type="scientific">Wickerhamomyces pijperi</name>
    <name type="common">Yeast</name>
    <name type="synonym">Pichia pijperi</name>
    <dbReference type="NCBI Taxonomy" id="599730"/>
    <lineage>
        <taxon>Eukaryota</taxon>
        <taxon>Fungi</taxon>
        <taxon>Dikarya</taxon>
        <taxon>Ascomycota</taxon>
        <taxon>Saccharomycotina</taxon>
        <taxon>Saccharomycetes</taxon>
        <taxon>Phaffomycetales</taxon>
        <taxon>Wickerhamomycetaceae</taxon>
        <taxon>Wickerhamomyces</taxon>
    </lineage>
</organism>
<reference evidence="1" key="1">
    <citation type="journal article" date="2021" name="Open Biol.">
        <title>Shared evolutionary footprints suggest mitochondrial oxidative damage underlies multiple complex I losses in fungi.</title>
        <authorList>
            <person name="Schikora-Tamarit M.A."/>
            <person name="Marcet-Houben M."/>
            <person name="Nosek J."/>
            <person name="Gabaldon T."/>
        </authorList>
    </citation>
    <scope>NUCLEOTIDE SEQUENCE</scope>
    <source>
        <strain evidence="1">CBS2887</strain>
    </source>
</reference>
<evidence type="ECO:0000313" key="1">
    <source>
        <dbReference type="EMBL" id="KAH3686288.1"/>
    </source>
</evidence>
<evidence type="ECO:0000313" key="2">
    <source>
        <dbReference type="Proteomes" id="UP000774326"/>
    </source>
</evidence>
<sequence>MWRHFLGSPNIQKNREDGEVVGDVRGDENQQIHSTASVFQGVPGILIELRTDGELDVCGPNQLNHRFKEDTMAQIPVILREEMVQHKHRTTNNSCDDKVPFPMFDFL</sequence>
<name>A0A9P8Q8L1_WICPI</name>
<keyword evidence="2" id="KW-1185">Reference proteome</keyword>
<dbReference type="EMBL" id="JAEUBG010001468">
    <property type="protein sequence ID" value="KAH3686288.1"/>
    <property type="molecule type" value="Genomic_DNA"/>
</dbReference>
<gene>
    <name evidence="1" type="ORF">WICPIJ_002737</name>
</gene>
<protein>
    <submittedName>
        <fullName evidence="1">Uncharacterized protein</fullName>
    </submittedName>
</protein>
<comment type="caution">
    <text evidence="1">The sequence shown here is derived from an EMBL/GenBank/DDBJ whole genome shotgun (WGS) entry which is preliminary data.</text>
</comment>